<evidence type="ECO:0000256" key="1">
    <source>
        <dbReference type="ARBA" id="ARBA00009865"/>
    </source>
</evidence>
<dbReference type="Gene3D" id="2.115.10.20">
    <property type="entry name" value="Glycosyl hydrolase domain, family 43"/>
    <property type="match status" value="1"/>
</dbReference>
<evidence type="ECO:0000259" key="7">
    <source>
        <dbReference type="Pfam" id="PF17851"/>
    </source>
</evidence>
<comment type="caution">
    <text evidence="9">The sequence shown here is derived from an EMBL/GenBank/DDBJ whole genome shotgun (WGS) entry which is preliminary data.</text>
</comment>
<evidence type="ECO:0000313" key="11">
    <source>
        <dbReference type="Proteomes" id="UP000247005"/>
    </source>
</evidence>
<evidence type="ECO:0000256" key="5">
    <source>
        <dbReference type="PIRSR" id="PIRSR606710-2"/>
    </source>
</evidence>
<evidence type="ECO:0000256" key="4">
    <source>
        <dbReference type="PIRSR" id="PIRSR606710-1"/>
    </source>
</evidence>
<keyword evidence="3 6" id="KW-0326">Glycosidase</keyword>
<name>A0A2P5GLQ6_9ENTR</name>
<evidence type="ECO:0000313" key="8">
    <source>
        <dbReference type="EMBL" id="POP43797.1"/>
    </source>
</evidence>
<comment type="similarity">
    <text evidence="1 6">Belongs to the glycosyl hydrolase 43 family.</text>
</comment>
<reference evidence="10 11" key="1">
    <citation type="submission" date="2018-01" db="EMBL/GenBank/DDBJ databases">
        <title>Superficieibacter electus gen. nov., sp. nov., an extended-spectrum beta-lactamase possessing member of the Enterobacteriaceae family, isolated from intensive care unit surfaces.</title>
        <authorList>
            <person name="Potter R.F."/>
            <person name="D'Souza A.W."/>
        </authorList>
    </citation>
    <scope>NUCLEOTIDE SEQUENCE [LARGE SCALE GENOMIC DNA]</scope>
    <source>
        <strain evidence="9 11">BP-1</strain>
        <strain evidence="8 10">BP-2</strain>
    </source>
</reference>
<feature type="active site" description="Proton acceptor" evidence="4">
    <location>
        <position position="16"/>
    </location>
</feature>
<dbReference type="RefSeq" id="WP_103676793.1">
    <property type="nucleotide sequence ID" value="NZ_PQGD01000015.1"/>
</dbReference>
<dbReference type="SUPFAM" id="SSF49899">
    <property type="entry name" value="Concanavalin A-like lectins/glucanases"/>
    <property type="match status" value="1"/>
</dbReference>
<dbReference type="InterPro" id="IPR006710">
    <property type="entry name" value="Glyco_hydro_43"/>
</dbReference>
<dbReference type="GO" id="GO:0004553">
    <property type="term" value="F:hydrolase activity, hydrolyzing O-glycosyl compounds"/>
    <property type="evidence" value="ECO:0007669"/>
    <property type="project" value="InterPro"/>
</dbReference>
<dbReference type="InterPro" id="IPR041542">
    <property type="entry name" value="GH43_C2"/>
</dbReference>
<evidence type="ECO:0000313" key="10">
    <source>
        <dbReference type="Proteomes" id="UP000237073"/>
    </source>
</evidence>
<evidence type="ECO:0000256" key="3">
    <source>
        <dbReference type="ARBA" id="ARBA00023295"/>
    </source>
</evidence>
<dbReference type="AlphaFoldDB" id="A0A2P5GLQ6"/>
<dbReference type="Proteomes" id="UP000237073">
    <property type="component" value="Unassembled WGS sequence"/>
</dbReference>
<keyword evidence="10" id="KW-1185">Reference proteome</keyword>
<dbReference type="GO" id="GO:0005975">
    <property type="term" value="P:carbohydrate metabolic process"/>
    <property type="evidence" value="ECO:0007669"/>
    <property type="project" value="InterPro"/>
</dbReference>
<dbReference type="Gene3D" id="2.60.120.200">
    <property type="match status" value="1"/>
</dbReference>
<gene>
    <name evidence="9" type="ORF">CHU32_18555</name>
    <name evidence="8" type="ORF">CHU33_14520</name>
</gene>
<proteinExistence type="inferred from homology"/>
<dbReference type="EMBL" id="PQGE01000012">
    <property type="protein sequence ID" value="POP43797.1"/>
    <property type="molecule type" value="Genomic_DNA"/>
</dbReference>
<dbReference type="PANTHER" id="PTHR42812:SF12">
    <property type="entry name" value="BETA-XYLOSIDASE-RELATED"/>
    <property type="match status" value="1"/>
</dbReference>
<dbReference type="InterPro" id="IPR051795">
    <property type="entry name" value="Glycosyl_Hydrlase_43"/>
</dbReference>
<dbReference type="Pfam" id="PF04616">
    <property type="entry name" value="Glyco_hydro_43"/>
    <property type="match status" value="1"/>
</dbReference>
<evidence type="ECO:0000256" key="6">
    <source>
        <dbReference type="RuleBase" id="RU361187"/>
    </source>
</evidence>
<accession>A0A2P5GLQ6</accession>
<evidence type="ECO:0000313" key="9">
    <source>
        <dbReference type="EMBL" id="POP46149.1"/>
    </source>
</evidence>
<dbReference type="OrthoDB" id="9801455at2"/>
<feature type="domain" description="Beta-xylosidase C-terminal Concanavalin A-like" evidence="7">
    <location>
        <begin position="308"/>
        <end position="499"/>
    </location>
</feature>
<dbReference type="InterPro" id="IPR013320">
    <property type="entry name" value="ConA-like_dom_sf"/>
</dbReference>
<dbReference type="Proteomes" id="UP000247005">
    <property type="component" value="Unassembled WGS sequence"/>
</dbReference>
<sequence>MSLLYQNPIIHADYADPDVIRTGKDFWLVSSSFHQLPGLPLLHSRDLIHWKIVNHIITALPSPEYDSVQPGKGVWAPSIRFHNDQFWVFYSLPDTGIFVTHARDPLGKWSEPRCLKAEPGWIDPCPFWDDDGRAWLIHAFAFSRSGIKNKLQLVEMMPDASRLLDNERIIFDGTPSHPTLEGPKLYKRNGEYWIFAPAGGVKRGWQTVFRATSLYGPWAFRDVLHQGATPVNGPHQGAWVELPNGENGFIHFQDKGVYGRIIHLQPLRWANDGWPHIGKPLDENGKGQPVQTYRLPALAPSPCVLQDSDDFAGGKPGLQWQWQANPQDNWLASGPVGLSLRCIPTPADLSLYYLPQLLLQKFPAERFSARVVVQPVFYQQGDEGGIAIYGQRFAALCVMLTDTGITLCFRHGWMDDRGAINEAVLPVRELNDIAHIELGYCVSYDGLVSFRYRLSGDSWQSVTPPFSASAGKWIGARMGIYARGQHEEHTGKVTFSRFVVTQQ</sequence>
<dbReference type="PANTHER" id="PTHR42812">
    <property type="entry name" value="BETA-XYLOSIDASE"/>
    <property type="match status" value="1"/>
</dbReference>
<dbReference type="InterPro" id="IPR023296">
    <property type="entry name" value="Glyco_hydro_beta-prop_sf"/>
</dbReference>
<dbReference type="EMBL" id="PQGD01000015">
    <property type="protein sequence ID" value="POP46149.1"/>
    <property type="molecule type" value="Genomic_DNA"/>
</dbReference>
<feature type="site" description="Important for catalytic activity, responsible for pKa modulation of the active site Glu and correct orientation of both the proton donor and substrate" evidence="5">
    <location>
        <position position="123"/>
    </location>
</feature>
<organism evidence="9 11">
    <name type="scientific">Superficieibacter electus</name>
    <dbReference type="NCBI Taxonomy" id="2022662"/>
    <lineage>
        <taxon>Bacteria</taxon>
        <taxon>Pseudomonadati</taxon>
        <taxon>Pseudomonadota</taxon>
        <taxon>Gammaproteobacteria</taxon>
        <taxon>Enterobacterales</taxon>
        <taxon>Enterobacteriaceae</taxon>
        <taxon>Superficieibacter</taxon>
    </lineage>
</organism>
<protein>
    <submittedName>
        <fullName evidence="9">Glycoside hydrolase</fullName>
    </submittedName>
</protein>
<dbReference type="Pfam" id="PF17851">
    <property type="entry name" value="GH43_C2"/>
    <property type="match status" value="1"/>
</dbReference>
<keyword evidence="2 6" id="KW-0378">Hydrolase</keyword>
<dbReference type="SUPFAM" id="SSF75005">
    <property type="entry name" value="Arabinanase/levansucrase/invertase"/>
    <property type="match status" value="1"/>
</dbReference>
<evidence type="ECO:0000256" key="2">
    <source>
        <dbReference type="ARBA" id="ARBA00022801"/>
    </source>
</evidence>
<feature type="active site" description="Proton donor" evidence="4">
    <location>
        <position position="181"/>
    </location>
</feature>
<dbReference type="CDD" id="cd09001">
    <property type="entry name" value="GH43_FsAxh1-like"/>
    <property type="match status" value="1"/>
</dbReference>